<gene>
    <name evidence="2" type="ORF">ACFFUQ_06535</name>
</gene>
<proteinExistence type="predicted"/>
<sequence>MECFTAIDFETAQGYRWSICQVGLVRVSNGIITDEINLLVQPPDNYYWGRFIDIHGITPDMTKEALTFDKVWYRLEPYIKGQAVVAHNGLSFDFPVLEKTLEYYGMENPKYEKHCTYRIFRQNLASLCMHHKISLNHHDALSDAKACAELFLIHLQSINNIEK</sequence>
<evidence type="ECO:0000259" key="1">
    <source>
        <dbReference type="SMART" id="SM00479"/>
    </source>
</evidence>
<dbReference type="InterPro" id="IPR012337">
    <property type="entry name" value="RNaseH-like_sf"/>
</dbReference>
<protein>
    <submittedName>
        <fullName evidence="2">3'-5' exonuclease</fullName>
        <ecNumber evidence="2">3.1.-.-</ecNumber>
    </submittedName>
</protein>
<keyword evidence="2" id="KW-0540">Nuclease</keyword>
<dbReference type="Pfam" id="PF00929">
    <property type="entry name" value="RNase_T"/>
    <property type="match status" value="1"/>
</dbReference>
<dbReference type="CDD" id="cd06130">
    <property type="entry name" value="DNA_pol_III_epsilon_like"/>
    <property type="match status" value="1"/>
</dbReference>
<dbReference type="InterPro" id="IPR013520">
    <property type="entry name" value="Ribonucl_H"/>
</dbReference>
<name>A0ABV5FJG0_9FLAO</name>
<comment type="caution">
    <text evidence="2">The sequence shown here is derived from an EMBL/GenBank/DDBJ whole genome shotgun (WGS) entry which is preliminary data.</text>
</comment>
<reference evidence="2 3" key="1">
    <citation type="submission" date="2024-09" db="EMBL/GenBank/DDBJ databases">
        <authorList>
            <person name="Sun Q."/>
            <person name="Mori K."/>
        </authorList>
    </citation>
    <scope>NUCLEOTIDE SEQUENCE [LARGE SCALE GENOMIC DNA]</scope>
    <source>
        <strain evidence="2 3">CECT 7908</strain>
    </source>
</reference>
<dbReference type="InterPro" id="IPR036397">
    <property type="entry name" value="RNaseH_sf"/>
</dbReference>
<accession>A0ABV5FJG0</accession>
<dbReference type="SUPFAM" id="SSF53098">
    <property type="entry name" value="Ribonuclease H-like"/>
    <property type="match status" value="1"/>
</dbReference>
<dbReference type="PANTHER" id="PTHR30231">
    <property type="entry name" value="DNA POLYMERASE III SUBUNIT EPSILON"/>
    <property type="match status" value="1"/>
</dbReference>
<dbReference type="EMBL" id="JBHMEX010000024">
    <property type="protein sequence ID" value="MFB9063675.1"/>
    <property type="molecule type" value="Genomic_DNA"/>
</dbReference>
<organism evidence="2 3">
    <name type="scientific">Flavobacterium branchiarum</name>
    <dbReference type="NCBI Taxonomy" id="1114870"/>
    <lineage>
        <taxon>Bacteria</taxon>
        <taxon>Pseudomonadati</taxon>
        <taxon>Bacteroidota</taxon>
        <taxon>Flavobacteriia</taxon>
        <taxon>Flavobacteriales</taxon>
        <taxon>Flavobacteriaceae</taxon>
        <taxon>Flavobacterium</taxon>
    </lineage>
</organism>
<evidence type="ECO:0000313" key="3">
    <source>
        <dbReference type="Proteomes" id="UP001589589"/>
    </source>
</evidence>
<dbReference type="PANTHER" id="PTHR30231:SF42">
    <property type="entry name" value="EXONUCLEASE"/>
    <property type="match status" value="1"/>
</dbReference>
<keyword evidence="2" id="KW-0269">Exonuclease</keyword>
<dbReference type="EC" id="3.1.-.-" evidence="2"/>
<dbReference type="GO" id="GO:0004527">
    <property type="term" value="F:exonuclease activity"/>
    <property type="evidence" value="ECO:0007669"/>
    <property type="project" value="UniProtKB-KW"/>
</dbReference>
<feature type="domain" description="Exonuclease" evidence="1">
    <location>
        <begin position="3"/>
        <end position="160"/>
    </location>
</feature>
<keyword evidence="3" id="KW-1185">Reference proteome</keyword>
<dbReference type="RefSeq" id="WP_290266333.1">
    <property type="nucleotide sequence ID" value="NZ_JAUFQQ010000005.1"/>
</dbReference>
<keyword evidence="2" id="KW-0378">Hydrolase</keyword>
<dbReference type="SMART" id="SM00479">
    <property type="entry name" value="EXOIII"/>
    <property type="match status" value="1"/>
</dbReference>
<evidence type="ECO:0000313" key="2">
    <source>
        <dbReference type="EMBL" id="MFB9063675.1"/>
    </source>
</evidence>
<dbReference type="Gene3D" id="3.30.420.10">
    <property type="entry name" value="Ribonuclease H-like superfamily/Ribonuclease H"/>
    <property type="match status" value="1"/>
</dbReference>
<dbReference type="Proteomes" id="UP001589589">
    <property type="component" value="Unassembled WGS sequence"/>
</dbReference>